<sequence>MKMSSNTIITLLIAAFEFLWLQDVSVRAAPFLDNLNFSRLNHKLSERLDSLLNLDAPNETRKGPINYFGSRTYQRNNVYGANDGKGTVYGSQDVQIGNSYSGDPDATNVYGPILVQENNTYRGKNENAQYGASVSRAGNSYDHNRGKNDIYDPIIIQSNNTYHDNIKNNSVLEADVKPSGHDHSPSQHHPVLIGAHVGLGMKIKEHEEMKTIIFNNLKTDQPSSKRCANGMVNSERLDEINSLYLEVETQIAQLRALTKINHNRKIICNTIPNQCSKHDRVRHWIARSRQIVTTNANRSKTRWESLRRC</sequence>
<proteinExistence type="predicted"/>
<evidence type="ECO:0000313" key="2">
    <source>
        <dbReference type="EMBL" id="CBZ06031.1"/>
    </source>
</evidence>
<dbReference type="GeneID" id="3238816"/>
<reference evidence="1 3" key="1">
    <citation type="journal article" date="2004" name="Science">
        <title>Genome sequence of a polydnavirus: insights into symbiotic virus evolution.</title>
        <authorList>
            <person name="Espagne E."/>
            <person name="Dupuy C."/>
            <person name="Huguet E."/>
            <person name="Cattolico L."/>
            <person name="Provost B."/>
            <person name="Martins N."/>
            <person name="Poirie M."/>
            <person name="Periquet G."/>
            <person name="Drezen J.M."/>
        </authorList>
    </citation>
    <scope>NUCLEOTIDE SEQUENCE [LARGE SCALE GENOMIC DNA]</scope>
</reference>
<organism evidence="1 3">
    <name type="scientific">Bracoviriform congregatae</name>
    <dbReference type="NCBI Taxonomy" id="39640"/>
    <lineage>
        <taxon>Viruses</taxon>
        <taxon>Viruses incertae sedis</taxon>
        <taxon>Polydnaviriformidae</taxon>
        <taxon>Bracoviriform</taxon>
    </lineage>
</organism>
<dbReference type="KEGG" id="vg:3238816"/>
<evidence type="ECO:0000313" key="3">
    <source>
        <dbReference type="Proteomes" id="UP000203537"/>
    </source>
</evidence>
<reference evidence="2" key="2">
    <citation type="submission" date="2011-01" db="EMBL/GenBank/DDBJ databases">
        <title>Transfer of a chromosomal Maverick to endogenous bracovirus in the hymenoptera Cotesia congregata.</title>
        <authorList>
            <person name="Dupuy C."/>
            <person name="Periquet G."/>
            <person name="Serbielle C."/>
            <person name="Bezier A."/>
            <person name="Louis F."/>
            <person name="Drezen J."/>
        </authorList>
    </citation>
    <scope>NUCLEOTIDE SEQUENCE</scope>
</reference>
<dbReference type="RefSeq" id="YP_184884.1">
    <property type="nucleotide sequence ID" value="NC_006658.1"/>
</dbReference>
<name>Q5ZNU8_9VIRU</name>
<dbReference type="EMBL" id="FR797983">
    <property type="protein sequence ID" value="CBZ06031.1"/>
    <property type="molecule type" value="Genomic_DNA"/>
</dbReference>
<dbReference type="Proteomes" id="UP000203537">
    <property type="component" value="Genome"/>
</dbReference>
<protein>
    <submittedName>
        <fullName evidence="2">Uncharacterized protein bv2-7 (CcBV_31.4)</fullName>
    </submittedName>
</protein>
<accession>Q5ZNU8</accession>
<dbReference type="EMBL" id="AJ632329">
    <property type="protein sequence ID" value="CAG18161.1"/>
    <property type="molecule type" value="Genomic_DNA"/>
</dbReference>
<gene>
    <name evidence="2" type="primary">bv2-7 (CcBV_31.4)</name>
    <name evidence="1" type="ORF">CcBV_31.4</name>
</gene>
<evidence type="ECO:0000313" key="1">
    <source>
        <dbReference type="EMBL" id="CAG18161.1"/>
    </source>
</evidence>